<evidence type="ECO:0000256" key="1">
    <source>
        <dbReference type="SAM" id="Phobius"/>
    </source>
</evidence>
<feature type="signal peptide" evidence="2">
    <location>
        <begin position="1"/>
        <end position="25"/>
    </location>
</feature>
<name>A0A9K3KV43_9STRA</name>
<keyword evidence="1" id="KW-0472">Membrane</keyword>
<keyword evidence="2" id="KW-0732">Signal</keyword>
<accession>A0A9K3KV43</accession>
<organism evidence="3 4">
    <name type="scientific">Nitzschia inconspicua</name>
    <dbReference type="NCBI Taxonomy" id="303405"/>
    <lineage>
        <taxon>Eukaryota</taxon>
        <taxon>Sar</taxon>
        <taxon>Stramenopiles</taxon>
        <taxon>Ochrophyta</taxon>
        <taxon>Bacillariophyta</taxon>
        <taxon>Bacillariophyceae</taxon>
        <taxon>Bacillariophycidae</taxon>
        <taxon>Bacillariales</taxon>
        <taxon>Bacillariaceae</taxon>
        <taxon>Nitzschia</taxon>
    </lineage>
</organism>
<evidence type="ECO:0008006" key="5">
    <source>
        <dbReference type="Google" id="ProtNLM"/>
    </source>
</evidence>
<evidence type="ECO:0000313" key="3">
    <source>
        <dbReference type="EMBL" id="KAG7349638.1"/>
    </source>
</evidence>
<reference evidence="3" key="1">
    <citation type="journal article" date="2021" name="Sci. Rep.">
        <title>Diploid genomic architecture of Nitzschia inconspicua, an elite biomass production diatom.</title>
        <authorList>
            <person name="Oliver A."/>
            <person name="Podell S."/>
            <person name="Pinowska A."/>
            <person name="Traller J.C."/>
            <person name="Smith S.R."/>
            <person name="McClure R."/>
            <person name="Beliaev A."/>
            <person name="Bohutskyi P."/>
            <person name="Hill E.A."/>
            <person name="Rabines A."/>
            <person name="Zheng H."/>
            <person name="Allen L.Z."/>
            <person name="Kuo A."/>
            <person name="Grigoriev I.V."/>
            <person name="Allen A.E."/>
            <person name="Hazlebeck D."/>
            <person name="Allen E.E."/>
        </authorList>
    </citation>
    <scope>NUCLEOTIDE SEQUENCE</scope>
    <source>
        <strain evidence="3">Hildebrandi</strain>
    </source>
</reference>
<feature type="chain" id="PRO_5039929851" description="Transmembrane protein" evidence="2">
    <location>
        <begin position="26"/>
        <end position="152"/>
    </location>
</feature>
<protein>
    <recommendedName>
        <fullName evidence="5">Transmembrane protein</fullName>
    </recommendedName>
</protein>
<dbReference type="OrthoDB" id="45833at2759"/>
<comment type="caution">
    <text evidence="3">The sequence shown here is derived from an EMBL/GenBank/DDBJ whole genome shotgun (WGS) entry which is preliminary data.</text>
</comment>
<sequence length="152" mass="16895">MFDRIPSFATLLCVWWLMAMPRCCSFSPRTHPILTLNWQDPQHRLAECRKQVVVRGAESPEEEPPIGKPTTKMSLEEKMKSWEASEEEIKAATSGVVVPKSLSGDNKERSGAFDVGLYIAFPIMVITGLLFALFPFIMGNLDVDSVGPPPTV</sequence>
<keyword evidence="1" id="KW-1133">Transmembrane helix</keyword>
<proteinExistence type="predicted"/>
<dbReference type="Proteomes" id="UP000693970">
    <property type="component" value="Unassembled WGS sequence"/>
</dbReference>
<dbReference type="AlphaFoldDB" id="A0A9K3KV43"/>
<dbReference type="EMBL" id="JAGRRH010000019">
    <property type="protein sequence ID" value="KAG7349638.1"/>
    <property type="molecule type" value="Genomic_DNA"/>
</dbReference>
<keyword evidence="4" id="KW-1185">Reference proteome</keyword>
<feature type="transmembrane region" description="Helical" evidence="1">
    <location>
        <begin position="115"/>
        <end position="137"/>
    </location>
</feature>
<evidence type="ECO:0000256" key="2">
    <source>
        <dbReference type="SAM" id="SignalP"/>
    </source>
</evidence>
<gene>
    <name evidence="3" type="ORF">IV203_012235</name>
</gene>
<reference evidence="3" key="2">
    <citation type="submission" date="2021-04" db="EMBL/GenBank/DDBJ databases">
        <authorList>
            <person name="Podell S."/>
        </authorList>
    </citation>
    <scope>NUCLEOTIDE SEQUENCE</scope>
    <source>
        <strain evidence="3">Hildebrandi</strain>
    </source>
</reference>
<evidence type="ECO:0000313" key="4">
    <source>
        <dbReference type="Proteomes" id="UP000693970"/>
    </source>
</evidence>
<keyword evidence="1" id="KW-0812">Transmembrane</keyword>